<sequence>MIYLLVLADDRKKELRRLHLHCSLRPLRHQPGPQQCSCMHRIVTIIISQPRTPPAQRVYCVIKLQLVLNPGAIPQTLLNSLLPSFFVPAHAAIRPSQAWAQCRLAALKPSTRREQVLRHFRKTVAPRWTTADRSLDKPTPLVCQPARLCPRNIDRSATVTAKQPVSAPPTARKCSTPCKLAASASCTSPLSLPRGPDCCSATHKVCWGRAAFTVAALEPLNTVAAASSCFVEYPIRLAPFSLTPTTLPSVVHPDRRPVSSPAHRGPAKSLLHYRPDVLHPAICRPSPPPS</sequence>
<evidence type="ECO:0000313" key="3">
    <source>
        <dbReference type="Proteomes" id="UP000799440"/>
    </source>
</evidence>
<dbReference type="AlphaFoldDB" id="A0A6A6V9A3"/>
<name>A0A6A6V9A3_9PLEO</name>
<gene>
    <name evidence="2" type="ORF">M011DRAFT_133829</name>
</gene>
<dbReference type="Proteomes" id="UP000799440">
    <property type="component" value="Unassembled WGS sequence"/>
</dbReference>
<evidence type="ECO:0000313" key="2">
    <source>
        <dbReference type="EMBL" id="KAF2745737.1"/>
    </source>
</evidence>
<protein>
    <submittedName>
        <fullName evidence="2">Uncharacterized protein</fullName>
    </submittedName>
</protein>
<organism evidence="2 3">
    <name type="scientific">Sporormia fimetaria CBS 119925</name>
    <dbReference type="NCBI Taxonomy" id="1340428"/>
    <lineage>
        <taxon>Eukaryota</taxon>
        <taxon>Fungi</taxon>
        <taxon>Dikarya</taxon>
        <taxon>Ascomycota</taxon>
        <taxon>Pezizomycotina</taxon>
        <taxon>Dothideomycetes</taxon>
        <taxon>Pleosporomycetidae</taxon>
        <taxon>Pleosporales</taxon>
        <taxon>Sporormiaceae</taxon>
        <taxon>Sporormia</taxon>
    </lineage>
</organism>
<accession>A0A6A6V9A3</accession>
<proteinExistence type="predicted"/>
<dbReference type="EMBL" id="MU006581">
    <property type="protein sequence ID" value="KAF2745737.1"/>
    <property type="molecule type" value="Genomic_DNA"/>
</dbReference>
<reference evidence="2" key="1">
    <citation type="journal article" date="2020" name="Stud. Mycol.">
        <title>101 Dothideomycetes genomes: a test case for predicting lifestyles and emergence of pathogens.</title>
        <authorList>
            <person name="Haridas S."/>
            <person name="Albert R."/>
            <person name="Binder M."/>
            <person name="Bloem J."/>
            <person name="Labutti K."/>
            <person name="Salamov A."/>
            <person name="Andreopoulos B."/>
            <person name="Baker S."/>
            <person name="Barry K."/>
            <person name="Bills G."/>
            <person name="Bluhm B."/>
            <person name="Cannon C."/>
            <person name="Castanera R."/>
            <person name="Culley D."/>
            <person name="Daum C."/>
            <person name="Ezra D."/>
            <person name="Gonzalez J."/>
            <person name="Henrissat B."/>
            <person name="Kuo A."/>
            <person name="Liang C."/>
            <person name="Lipzen A."/>
            <person name="Lutzoni F."/>
            <person name="Magnuson J."/>
            <person name="Mondo S."/>
            <person name="Nolan M."/>
            <person name="Ohm R."/>
            <person name="Pangilinan J."/>
            <person name="Park H.-J."/>
            <person name="Ramirez L."/>
            <person name="Alfaro M."/>
            <person name="Sun H."/>
            <person name="Tritt A."/>
            <person name="Yoshinaga Y."/>
            <person name="Zwiers L.-H."/>
            <person name="Turgeon B."/>
            <person name="Goodwin S."/>
            <person name="Spatafora J."/>
            <person name="Crous P."/>
            <person name="Grigoriev I."/>
        </authorList>
    </citation>
    <scope>NUCLEOTIDE SEQUENCE</scope>
    <source>
        <strain evidence="2">CBS 119925</strain>
    </source>
</reference>
<feature type="region of interest" description="Disordered" evidence="1">
    <location>
        <begin position="249"/>
        <end position="268"/>
    </location>
</feature>
<evidence type="ECO:0000256" key="1">
    <source>
        <dbReference type="SAM" id="MobiDB-lite"/>
    </source>
</evidence>
<keyword evidence="3" id="KW-1185">Reference proteome</keyword>